<dbReference type="GO" id="GO:0005524">
    <property type="term" value="F:ATP binding"/>
    <property type="evidence" value="ECO:0007669"/>
    <property type="project" value="UniProtKB-KW"/>
</dbReference>
<dbReference type="RefSeq" id="WP_132031986.1">
    <property type="nucleotide sequence ID" value="NZ_SMAI01000007.1"/>
</dbReference>
<evidence type="ECO:0000256" key="4">
    <source>
        <dbReference type="ARBA" id="ARBA00022840"/>
    </source>
</evidence>
<dbReference type="InterPro" id="IPR027417">
    <property type="entry name" value="P-loop_NTPase"/>
</dbReference>
<evidence type="ECO:0000259" key="5">
    <source>
        <dbReference type="PROSITE" id="PS50893"/>
    </source>
</evidence>
<evidence type="ECO:0000256" key="2">
    <source>
        <dbReference type="ARBA" id="ARBA00022448"/>
    </source>
</evidence>
<keyword evidence="4 6" id="KW-0067">ATP-binding</keyword>
<protein>
    <submittedName>
        <fullName evidence="6">NitT/TauT family transport system ATP-binding protein</fullName>
    </submittedName>
</protein>
<name>A0A4R3M002_9HYPH</name>
<dbReference type="Proteomes" id="UP000294664">
    <property type="component" value="Unassembled WGS sequence"/>
</dbReference>
<dbReference type="InterPro" id="IPR017871">
    <property type="entry name" value="ABC_transporter-like_CS"/>
</dbReference>
<dbReference type="InterPro" id="IPR003439">
    <property type="entry name" value="ABC_transporter-like_ATP-bd"/>
</dbReference>
<dbReference type="PROSITE" id="PS00211">
    <property type="entry name" value="ABC_TRANSPORTER_1"/>
    <property type="match status" value="1"/>
</dbReference>
<dbReference type="Gene3D" id="3.40.50.300">
    <property type="entry name" value="P-loop containing nucleotide triphosphate hydrolases"/>
    <property type="match status" value="1"/>
</dbReference>
<accession>A0A4R3M002</accession>
<evidence type="ECO:0000313" key="6">
    <source>
        <dbReference type="EMBL" id="TCT04385.1"/>
    </source>
</evidence>
<dbReference type="SUPFAM" id="SSF52540">
    <property type="entry name" value="P-loop containing nucleoside triphosphate hydrolases"/>
    <property type="match status" value="1"/>
</dbReference>
<dbReference type="GO" id="GO:0016887">
    <property type="term" value="F:ATP hydrolysis activity"/>
    <property type="evidence" value="ECO:0007669"/>
    <property type="project" value="InterPro"/>
</dbReference>
<dbReference type="AlphaFoldDB" id="A0A4R3M002"/>
<evidence type="ECO:0000313" key="7">
    <source>
        <dbReference type="Proteomes" id="UP000294664"/>
    </source>
</evidence>
<sequence length="255" mass="27023">MMAAGARETVISLSGVTKAFEGNAGHLVALKDIGLDLYAGEVLALVGPSGCGKSTLLNIVAGIQSADHGTVTVFGKTPGKDGSTALGYVFQEDRLLPWRTALRNVTFSLEAGSVLRSERDRRAREALALVGLAGFEASYPHQLSGGMRSRVALARSLVLDPPVLLMDEPFGRLDAMTRSQMHGELLRLKGLFGMSILFVTHDVDEAVALADRVIVLQPRPGRISTVLDVDLPRPRDTAGPEGAAVVSRLKSLIGS</sequence>
<keyword evidence="7" id="KW-1185">Reference proteome</keyword>
<organism evidence="6 7">
    <name type="scientific">Aquabacter spiritensis</name>
    <dbReference type="NCBI Taxonomy" id="933073"/>
    <lineage>
        <taxon>Bacteria</taxon>
        <taxon>Pseudomonadati</taxon>
        <taxon>Pseudomonadota</taxon>
        <taxon>Alphaproteobacteria</taxon>
        <taxon>Hyphomicrobiales</taxon>
        <taxon>Xanthobacteraceae</taxon>
        <taxon>Aquabacter</taxon>
    </lineage>
</organism>
<dbReference type="CDD" id="cd03293">
    <property type="entry name" value="ABC_NrtD_SsuB_transporters"/>
    <property type="match status" value="1"/>
</dbReference>
<dbReference type="InterPro" id="IPR050166">
    <property type="entry name" value="ABC_transporter_ATP-bind"/>
</dbReference>
<dbReference type="SMART" id="SM00382">
    <property type="entry name" value="AAA"/>
    <property type="match status" value="1"/>
</dbReference>
<evidence type="ECO:0000256" key="1">
    <source>
        <dbReference type="ARBA" id="ARBA00005417"/>
    </source>
</evidence>
<dbReference type="EMBL" id="SMAI01000007">
    <property type="protein sequence ID" value="TCT04385.1"/>
    <property type="molecule type" value="Genomic_DNA"/>
</dbReference>
<dbReference type="PANTHER" id="PTHR42788:SF13">
    <property type="entry name" value="ALIPHATIC SULFONATES IMPORT ATP-BINDING PROTEIN SSUB"/>
    <property type="match status" value="1"/>
</dbReference>
<keyword evidence="3" id="KW-0547">Nucleotide-binding</keyword>
<dbReference type="OrthoDB" id="9802264at2"/>
<keyword evidence="2" id="KW-0813">Transport</keyword>
<proteinExistence type="inferred from homology"/>
<gene>
    <name evidence="6" type="ORF">EDC64_107203</name>
</gene>
<reference evidence="6 7" key="1">
    <citation type="submission" date="2019-03" db="EMBL/GenBank/DDBJ databases">
        <title>Genomic Encyclopedia of Type Strains, Phase IV (KMG-IV): sequencing the most valuable type-strain genomes for metagenomic binning, comparative biology and taxonomic classification.</title>
        <authorList>
            <person name="Goeker M."/>
        </authorList>
    </citation>
    <scope>NUCLEOTIDE SEQUENCE [LARGE SCALE GENOMIC DNA]</scope>
    <source>
        <strain evidence="6 7">DSM 9035</strain>
    </source>
</reference>
<dbReference type="PANTHER" id="PTHR42788">
    <property type="entry name" value="TAURINE IMPORT ATP-BINDING PROTEIN-RELATED"/>
    <property type="match status" value="1"/>
</dbReference>
<dbReference type="Pfam" id="PF00005">
    <property type="entry name" value="ABC_tran"/>
    <property type="match status" value="1"/>
</dbReference>
<comment type="caution">
    <text evidence="6">The sequence shown here is derived from an EMBL/GenBank/DDBJ whole genome shotgun (WGS) entry which is preliminary data.</text>
</comment>
<comment type="similarity">
    <text evidence="1">Belongs to the ABC transporter superfamily.</text>
</comment>
<dbReference type="InterPro" id="IPR003593">
    <property type="entry name" value="AAA+_ATPase"/>
</dbReference>
<dbReference type="PROSITE" id="PS50893">
    <property type="entry name" value="ABC_TRANSPORTER_2"/>
    <property type="match status" value="1"/>
</dbReference>
<feature type="domain" description="ABC transporter" evidence="5">
    <location>
        <begin position="11"/>
        <end position="243"/>
    </location>
</feature>
<evidence type="ECO:0000256" key="3">
    <source>
        <dbReference type="ARBA" id="ARBA00022741"/>
    </source>
</evidence>